<dbReference type="Pfam" id="PF25944">
    <property type="entry name" value="Beta-barrel_RND"/>
    <property type="match status" value="1"/>
</dbReference>
<evidence type="ECO:0000313" key="7">
    <source>
        <dbReference type="Proteomes" id="UP000475582"/>
    </source>
</evidence>
<protein>
    <submittedName>
        <fullName evidence="6">Efflux RND transporter periplasmic adaptor subunit</fullName>
    </submittedName>
</protein>
<dbReference type="Proteomes" id="UP000475582">
    <property type="component" value="Unassembled WGS sequence"/>
</dbReference>
<dbReference type="Gene3D" id="2.40.50.100">
    <property type="match status" value="1"/>
</dbReference>
<evidence type="ECO:0000313" key="6">
    <source>
        <dbReference type="EMBL" id="MTV40990.1"/>
    </source>
</evidence>
<feature type="domain" description="Multidrug resistance protein MdtA-like barrel-sandwich hybrid" evidence="4">
    <location>
        <begin position="72"/>
        <end position="212"/>
    </location>
</feature>
<comment type="caution">
    <text evidence="6">The sequence shown here is derived from an EMBL/GenBank/DDBJ whole genome shotgun (WGS) entry which is preliminary data.</text>
</comment>
<gene>
    <name evidence="6" type="ORF">GM676_25840</name>
</gene>
<evidence type="ECO:0000256" key="1">
    <source>
        <dbReference type="ARBA" id="ARBA00004236"/>
    </source>
</evidence>
<dbReference type="AlphaFoldDB" id="A0A6L6PPL4"/>
<dbReference type="EMBL" id="WNKY01000045">
    <property type="protein sequence ID" value="MTV40990.1"/>
    <property type="molecule type" value="Genomic_DNA"/>
</dbReference>
<reference evidence="6 7" key="1">
    <citation type="submission" date="2019-11" db="EMBL/GenBank/DDBJ databases">
        <title>Type strains purchased from KCTC, JCM and DSMZ.</title>
        <authorList>
            <person name="Lu H."/>
        </authorList>
    </citation>
    <scope>NUCLEOTIDE SEQUENCE [LARGE SCALE GENOMIC DNA]</scope>
    <source>
        <strain evidence="6 7">KCTC 22382</strain>
    </source>
</reference>
<dbReference type="GO" id="GO:1990281">
    <property type="term" value="C:efflux pump complex"/>
    <property type="evidence" value="ECO:0007669"/>
    <property type="project" value="TreeGrafter"/>
</dbReference>
<dbReference type="Gene3D" id="1.10.287.470">
    <property type="entry name" value="Helix hairpin bin"/>
    <property type="match status" value="1"/>
</dbReference>
<dbReference type="Gene3D" id="2.40.30.170">
    <property type="match status" value="1"/>
</dbReference>
<dbReference type="NCBIfam" id="TIGR01730">
    <property type="entry name" value="RND_mfp"/>
    <property type="match status" value="1"/>
</dbReference>
<dbReference type="Gene3D" id="2.40.420.20">
    <property type="match status" value="1"/>
</dbReference>
<dbReference type="GO" id="GO:0015562">
    <property type="term" value="F:efflux transmembrane transporter activity"/>
    <property type="evidence" value="ECO:0007669"/>
    <property type="project" value="TreeGrafter"/>
</dbReference>
<dbReference type="PANTHER" id="PTHR30469:SF36">
    <property type="entry name" value="BLL3903 PROTEIN"/>
    <property type="match status" value="1"/>
</dbReference>
<dbReference type="InterPro" id="IPR006143">
    <property type="entry name" value="RND_pump_MFP"/>
</dbReference>
<evidence type="ECO:0000256" key="2">
    <source>
        <dbReference type="ARBA" id="ARBA00009477"/>
    </source>
</evidence>
<dbReference type="InterPro" id="IPR058626">
    <property type="entry name" value="MdtA-like_b-barrel"/>
</dbReference>
<dbReference type="RefSeq" id="WP_155467080.1">
    <property type="nucleotide sequence ID" value="NZ_WNKY01000045.1"/>
</dbReference>
<proteinExistence type="inferred from homology"/>
<dbReference type="PANTHER" id="PTHR30469">
    <property type="entry name" value="MULTIDRUG RESISTANCE PROTEIN MDTA"/>
    <property type="match status" value="1"/>
</dbReference>
<dbReference type="InterPro" id="IPR058625">
    <property type="entry name" value="MdtA-like_BSH"/>
</dbReference>
<comment type="subcellular location">
    <subcellularLocation>
        <location evidence="1">Cell membrane</location>
    </subcellularLocation>
</comment>
<evidence type="ECO:0000259" key="5">
    <source>
        <dbReference type="Pfam" id="PF25944"/>
    </source>
</evidence>
<organism evidence="6 7">
    <name type="scientific">Duganella radicis</name>
    <dbReference type="NCBI Taxonomy" id="551988"/>
    <lineage>
        <taxon>Bacteria</taxon>
        <taxon>Pseudomonadati</taxon>
        <taxon>Pseudomonadota</taxon>
        <taxon>Betaproteobacteria</taxon>
        <taxon>Burkholderiales</taxon>
        <taxon>Oxalobacteraceae</taxon>
        <taxon>Telluria group</taxon>
        <taxon>Duganella</taxon>
    </lineage>
</organism>
<sequence length="388" mass="40993">MKKSSLALLVGAIVVVGGGIWTMTHQGAAPAGGQKPLAGGPQGPTTVSIIAPKKQDVPVVLQANGTVTPISTVDLHPQTTSTIAKVHIKEGQFVKSGELMFTLDDRSERANMDKANAQVERDRAALADYERQYRRSLELLEKKFIAQGAVDTLKSQVDSARALLNADIAAARSAGVDASYTAIRAPMTGRVGAINVYPGSLVQMTTSLTTVTQLDPITVAFTLPETSLAGLMAAQRQGAVPVQVTLDNSSVALNGKLSFIDNTVDPVAGVIRVKAEFDNRDTTLWPGQYVNTKLISHVLKDATVIPQNAIISNTRGTFIYAVDKDQSAKVVNIKRLYAFGESAAVSGLNGDEQVIVDGKQNLRPGGKVRIAAADKPADAKLDGSKQKG</sequence>
<accession>A0A6L6PPL4</accession>
<dbReference type="SUPFAM" id="SSF111369">
    <property type="entry name" value="HlyD-like secretion proteins"/>
    <property type="match status" value="1"/>
</dbReference>
<dbReference type="OrthoDB" id="9783047at2"/>
<comment type="similarity">
    <text evidence="2">Belongs to the membrane fusion protein (MFP) (TC 8.A.1) family.</text>
</comment>
<evidence type="ECO:0000256" key="3">
    <source>
        <dbReference type="SAM" id="MobiDB-lite"/>
    </source>
</evidence>
<evidence type="ECO:0000259" key="4">
    <source>
        <dbReference type="Pfam" id="PF25917"/>
    </source>
</evidence>
<keyword evidence="7" id="KW-1185">Reference proteome</keyword>
<dbReference type="Pfam" id="PF25917">
    <property type="entry name" value="BSH_RND"/>
    <property type="match status" value="1"/>
</dbReference>
<name>A0A6L6PPL4_9BURK</name>
<feature type="domain" description="Multidrug resistance protein MdtA-like beta-barrel" evidence="5">
    <location>
        <begin position="216"/>
        <end position="294"/>
    </location>
</feature>
<feature type="region of interest" description="Disordered" evidence="3">
    <location>
        <begin position="26"/>
        <end position="46"/>
    </location>
</feature>